<reference evidence="2" key="1">
    <citation type="submission" date="2022-11" db="UniProtKB">
        <authorList>
            <consortium name="WormBaseParasite"/>
        </authorList>
    </citation>
    <scope>IDENTIFICATION</scope>
</reference>
<sequence>MKSSKISTSSLPGDSLVLHDSFGTTLENKCEFLKTKTRSAFVGNSCFACTVQSYNTTLKDWFKLHSKCVDINGYKGRMAFVKNQEQINELVKAQVIRSHGRYFIGAKQDPPSDCGGQLCRREKHLNNWYYIDDNGEKQGKVSENLWLRGEPNNQGEAPPENVVTLEQFDAQKLGFNDGNGEQQNFPILCEYVNLMQCKEGYILIDNKWYILIDNKCYKVSLGPITPKDAEEACKKEGGVLPSIHNDKRNTFIARYARESIAKAGGNEKGSDLGKNYGGILFGMKFENGKWINLDGTSVDYFRWFAIQGKQHPNLEYPPKSGYTRVALSTRTQTKDGIPAFGYWLNLYKETDEVYAYVCQTSTNSLEIKTKSE</sequence>
<dbReference type="WBParaSite" id="PS1159_v2.g6913.t1">
    <property type="protein sequence ID" value="PS1159_v2.g6913.t1"/>
    <property type="gene ID" value="PS1159_v2.g6913"/>
</dbReference>
<protein>
    <submittedName>
        <fullName evidence="2">C-type lectin domain-containing protein</fullName>
    </submittedName>
</protein>
<name>A0AC35GMN5_9BILA</name>
<proteinExistence type="predicted"/>
<evidence type="ECO:0000313" key="2">
    <source>
        <dbReference type="WBParaSite" id="PS1159_v2.g6913.t1"/>
    </source>
</evidence>
<dbReference type="Proteomes" id="UP000887580">
    <property type="component" value="Unplaced"/>
</dbReference>
<organism evidence="1 2">
    <name type="scientific">Panagrolaimus sp. PS1159</name>
    <dbReference type="NCBI Taxonomy" id="55785"/>
    <lineage>
        <taxon>Eukaryota</taxon>
        <taxon>Metazoa</taxon>
        <taxon>Ecdysozoa</taxon>
        <taxon>Nematoda</taxon>
        <taxon>Chromadorea</taxon>
        <taxon>Rhabditida</taxon>
        <taxon>Tylenchina</taxon>
        <taxon>Panagrolaimomorpha</taxon>
        <taxon>Panagrolaimoidea</taxon>
        <taxon>Panagrolaimidae</taxon>
        <taxon>Panagrolaimus</taxon>
    </lineage>
</organism>
<evidence type="ECO:0000313" key="1">
    <source>
        <dbReference type="Proteomes" id="UP000887580"/>
    </source>
</evidence>
<accession>A0AC35GMN5</accession>